<dbReference type="PROSITE" id="PS51085">
    <property type="entry name" value="2FE2S_FER_2"/>
    <property type="match status" value="1"/>
</dbReference>
<dbReference type="Proteomes" id="UP000321917">
    <property type="component" value="Unassembled WGS sequence"/>
</dbReference>
<dbReference type="AlphaFoldDB" id="A0A5C6QBL2"/>
<name>A0A5C6QBL2_9GAMM</name>
<dbReference type="EMBL" id="VOLQ01000019">
    <property type="protein sequence ID" value="TWX66141.1"/>
    <property type="molecule type" value="Genomic_DNA"/>
</dbReference>
<dbReference type="InterPro" id="IPR005303">
    <property type="entry name" value="MOCOS_middle"/>
</dbReference>
<evidence type="ECO:0000259" key="2">
    <source>
        <dbReference type="PROSITE" id="PS51085"/>
    </source>
</evidence>
<evidence type="ECO:0000313" key="5">
    <source>
        <dbReference type="EMBL" id="TWX66141.1"/>
    </source>
</evidence>
<dbReference type="CDD" id="cd00207">
    <property type="entry name" value="fer2"/>
    <property type="match status" value="1"/>
</dbReference>
<dbReference type="GO" id="GO:0051536">
    <property type="term" value="F:iron-sulfur cluster binding"/>
    <property type="evidence" value="ECO:0007669"/>
    <property type="project" value="InterPro"/>
</dbReference>
<dbReference type="Proteomes" id="UP000321525">
    <property type="component" value="Unassembled WGS sequence"/>
</dbReference>
<dbReference type="GO" id="GO:0003824">
    <property type="term" value="F:catalytic activity"/>
    <property type="evidence" value="ECO:0007669"/>
    <property type="project" value="InterPro"/>
</dbReference>
<dbReference type="GO" id="GO:0030170">
    <property type="term" value="F:pyridoxal phosphate binding"/>
    <property type="evidence" value="ECO:0007669"/>
    <property type="project" value="InterPro"/>
</dbReference>
<reference evidence="5 7" key="1">
    <citation type="submission" date="2019-07" db="EMBL/GenBank/DDBJ databases">
        <title>Genomes of sea-ice associated Colwellia species.</title>
        <authorList>
            <person name="Bowman J.P."/>
        </authorList>
    </citation>
    <scope>NUCLEOTIDE SEQUENCE [LARGE SCALE GENOMIC DNA]</scope>
    <source>
        <strain evidence="4 6">ACAM 607</strain>
        <strain evidence="5 7">IC036</strain>
    </source>
</reference>
<sequence>MRSPSLQSLHIYPIKSAAGISLSTSWVDDLGLSLDRRFVITDDSGQFITARTEPTLCLIKVNLSAQGLILTAPDMPALQVLYQELSPIYKKVTVWQDDIQAQYGHQNFDLWFSQYLKKPCQLVYFGNKSQRLVSKSHKKIAFADGYPLLLTSQASLDDLNNRLTQQAIPAITMRQFRPNIVANLCDAYAEDTWQHIRIGEVEFEVTKPCSRCIFTTVNPINAENHPQQEPLTTLINYRQVASGDVMFGQNLIALNQGSITQGDEIVILKKQAPPIFITKPTKTAANKKATAEVSANKEPKKMRKGKVNLSFESWNKNVIGNTKDSILEQGEAAGMLLPYSCRGGMCGRCKIKLIDGDVKQLANDGLSDDEKEQGFVLACSSVPQSDLVLAKK</sequence>
<feature type="domain" description="2Fe-2S ferredoxin-type" evidence="2">
    <location>
        <begin position="305"/>
        <end position="392"/>
    </location>
</feature>
<dbReference type="PANTHER" id="PTHR14237:SF19">
    <property type="entry name" value="MITOCHONDRIAL AMIDOXIME REDUCING COMPONENT 1"/>
    <property type="match status" value="1"/>
</dbReference>
<dbReference type="InterPro" id="IPR001041">
    <property type="entry name" value="2Fe-2S_ferredoxin-type"/>
</dbReference>
<dbReference type="OrthoDB" id="581532at2"/>
<dbReference type="SUPFAM" id="SSF50800">
    <property type="entry name" value="PK beta-barrel domain-like"/>
    <property type="match status" value="1"/>
</dbReference>
<evidence type="ECO:0000313" key="4">
    <source>
        <dbReference type="EMBL" id="TWX59255.1"/>
    </source>
</evidence>
<dbReference type="InterPro" id="IPR036010">
    <property type="entry name" value="2Fe-2S_ferredoxin-like_sf"/>
</dbReference>
<keyword evidence="6" id="KW-1185">Reference proteome</keyword>
<evidence type="ECO:0000256" key="1">
    <source>
        <dbReference type="ARBA" id="ARBA00023075"/>
    </source>
</evidence>
<dbReference type="RefSeq" id="WP_146799453.1">
    <property type="nucleotide sequence ID" value="NZ_VOLP01000012.1"/>
</dbReference>
<organism evidence="5 7">
    <name type="scientific">Colwellia hornerae</name>
    <dbReference type="NCBI Taxonomy" id="89402"/>
    <lineage>
        <taxon>Bacteria</taxon>
        <taxon>Pseudomonadati</taxon>
        <taxon>Pseudomonadota</taxon>
        <taxon>Gammaproteobacteria</taxon>
        <taxon>Alteromonadales</taxon>
        <taxon>Colwelliaceae</taxon>
        <taxon>Colwellia</taxon>
    </lineage>
</organism>
<gene>
    <name evidence="4" type="ORF">ESZ26_09795</name>
    <name evidence="5" type="ORF">ESZ27_10940</name>
</gene>
<dbReference type="InterPro" id="IPR011037">
    <property type="entry name" value="Pyrv_Knase-like_insert_dom_sf"/>
</dbReference>
<comment type="caution">
    <text evidence="5">The sequence shown here is derived from an EMBL/GenBank/DDBJ whole genome shotgun (WGS) entry which is preliminary data.</text>
</comment>
<dbReference type="EMBL" id="VOLR01000012">
    <property type="protein sequence ID" value="TWX59255.1"/>
    <property type="molecule type" value="Genomic_DNA"/>
</dbReference>
<evidence type="ECO:0000313" key="7">
    <source>
        <dbReference type="Proteomes" id="UP000321917"/>
    </source>
</evidence>
<dbReference type="PANTHER" id="PTHR14237">
    <property type="entry name" value="MOLYBDOPTERIN COFACTOR SULFURASE MOSC"/>
    <property type="match status" value="1"/>
</dbReference>
<accession>A0A5C6QBL2</accession>
<dbReference type="SUPFAM" id="SSF54292">
    <property type="entry name" value="2Fe-2S ferredoxin-like"/>
    <property type="match status" value="1"/>
</dbReference>
<evidence type="ECO:0000313" key="6">
    <source>
        <dbReference type="Proteomes" id="UP000321525"/>
    </source>
</evidence>
<dbReference type="Pfam" id="PF00111">
    <property type="entry name" value="Fer2"/>
    <property type="match status" value="1"/>
</dbReference>
<protein>
    <submittedName>
        <fullName evidence="5">MOSC domain-containing protein</fullName>
    </submittedName>
</protein>
<dbReference type="Pfam" id="PF03473">
    <property type="entry name" value="MOSC"/>
    <property type="match status" value="1"/>
</dbReference>
<dbReference type="GO" id="GO:0030151">
    <property type="term" value="F:molybdenum ion binding"/>
    <property type="evidence" value="ECO:0007669"/>
    <property type="project" value="InterPro"/>
</dbReference>
<feature type="domain" description="MOSC" evidence="3">
    <location>
        <begin position="117"/>
        <end position="268"/>
    </location>
</feature>
<dbReference type="SUPFAM" id="SSF141673">
    <property type="entry name" value="MOSC N-terminal domain-like"/>
    <property type="match status" value="1"/>
</dbReference>
<evidence type="ECO:0000259" key="3">
    <source>
        <dbReference type="PROSITE" id="PS51340"/>
    </source>
</evidence>
<dbReference type="InterPro" id="IPR005302">
    <property type="entry name" value="MoCF_Sase_C"/>
</dbReference>
<dbReference type="PROSITE" id="PS51340">
    <property type="entry name" value="MOSC"/>
    <property type="match status" value="1"/>
</dbReference>
<dbReference type="Gene3D" id="3.10.20.30">
    <property type="match status" value="1"/>
</dbReference>
<keyword evidence="1" id="KW-0830">Ubiquinone</keyword>
<dbReference type="Pfam" id="PF03476">
    <property type="entry name" value="MOSC_N"/>
    <property type="match status" value="1"/>
</dbReference>
<dbReference type="InterPro" id="IPR012675">
    <property type="entry name" value="Beta-grasp_dom_sf"/>
</dbReference>
<proteinExistence type="predicted"/>